<keyword evidence="5 8" id="KW-0822">Tryptophan biosynthesis</keyword>
<proteinExistence type="inferred from homology"/>
<evidence type="ECO:0000256" key="8">
    <source>
        <dbReference type="HAMAP-Rule" id="MF_00134"/>
    </source>
</evidence>
<keyword evidence="4 8" id="KW-0210">Decarboxylase</keyword>
<evidence type="ECO:0000256" key="1">
    <source>
        <dbReference type="ARBA" id="ARBA00001633"/>
    </source>
</evidence>
<evidence type="ECO:0000256" key="3">
    <source>
        <dbReference type="ARBA" id="ARBA00022605"/>
    </source>
</evidence>
<dbReference type="HAMAP" id="MF_00134_B">
    <property type="entry name" value="IGPS_B"/>
    <property type="match status" value="1"/>
</dbReference>
<dbReference type="Proteomes" id="UP001314261">
    <property type="component" value="Unassembled WGS sequence"/>
</dbReference>
<comment type="pathway">
    <text evidence="2 8">Amino-acid biosynthesis; L-tryptophan biosynthesis; L-tryptophan from chorismate: step 4/5.</text>
</comment>
<dbReference type="Gene3D" id="3.20.20.70">
    <property type="entry name" value="Aldolase class I"/>
    <property type="match status" value="1"/>
</dbReference>
<evidence type="ECO:0000259" key="9">
    <source>
        <dbReference type="Pfam" id="PF00218"/>
    </source>
</evidence>
<accession>A0ABM9MTI7</accession>
<evidence type="ECO:0000256" key="7">
    <source>
        <dbReference type="ARBA" id="ARBA00023239"/>
    </source>
</evidence>
<comment type="catalytic activity">
    <reaction evidence="1 8">
        <text>1-(2-carboxyphenylamino)-1-deoxy-D-ribulose 5-phosphate + H(+) = (1S,2R)-1-C-(indol-3-yl)glycerol 3-phosphate + CO2 + H2O</text>
        <dbReference type="Rhea" id="RHEA:23476"/>
        <dbReference type="ChEBI" id="CHEBI:15377"/>
        <dbReference type="ChEBI" id="CHEBI:15378"/>
        <dbReference type="ChEBI" id="CHEBI:16526"/>
        <dbReference type="ChEBI" id="CHEBI:58613"/>
        <dbReference type="ChEBI" id="CHEBI:58866"/>
        <dbReference type="EC" id="4.1.1.48"/>
    </reaction>
</comment>
<evidence type="ECO:0000256" key="6">
    <source>
        <dbReference type="ARBA" id="ARBA00023141"/>
    </source>
</evidence>
<dbReference type="InterPro" id="IPR013785">
    <property type="entry name" value="Aldolase_TIM"/>
</dbReference>
<dbReference type="InterPro" id="IPR011060">
    <property type="entry name" value="RibuloseP-bd_barrel"/>
</dbReference>
<feature type="domain" description="Indole-3-glycerol phosphate synthase" evidence="9">
    <location>
        <begin position="4"/>
        <end position="255"/>
    </location>
</feature>
<keyword evidence="7 8" id="KW-0456">Lyase</keyword>
<organism evidence="10 11">
    <name type="scientific">Fructobacillus fructosus</name>
    <dbReference type="NCBI Taxonomy" id="1631"/>
    <lineage>
        <taxon>Bacteria</taxon>
        <taxon>Bacillati</taxon>
        <taxon>Bacillota</taxon>
        <taxon>Bacilli</taxon>
        <taxon>Lactobacillales</taxon>
        <taxon>Lactobacillaceae</taxon>
        <taxon>Fructobacillus</taxon>
    </lineage>
</organism>
<gene>
    <name evidence="8" type="primary">trpC</name>
    <name evidence="10" type="ORF">R54839_PPFHFPJH_00805</name>
</gene>
<keyword evidence="6 8" id="KW-0057">Aromatic amino acid biosynthesis</keyword>
<evidence type="ECO:0000256" key="5">
    <source>
        <dbReference type="ARBA" id="ARBA00022822"/>
    </source>
</evidence>
<dbReference type="GO" id="GO:0004425">
    <property type="term" value="F:indole-3-glycerol-phosphate synthase activity"/>
    <property type="evidence" value="ECO:0007669"/>
    <property type="project" value="UniProtKB-EC"/>
</dbReference>
<comment type="similarity">
    <text evidence="8">Belongs to the TrpC family.</text>
</comment>
<evidence type="ECO:0000313" key="11">
    <source>
        <dbReference type="Proteomes" id="UP001314261"/>
    </source>
</evidence>
<protein>
    <recommendedName>
        <fullName evidence="8">Indole-3-glycerol phosphate synthase</fullName>
        <shortName evidence="8">IGPS</shortName>
        <ecNumber evidence="8">4.1.1.48</ecNumber>
    </recommendedName>
</protein>
<keyword evidence="10" id="KW-0413">Isomerase</keyword>
<keyword evidence="11" id="KW-1185">Reference proteome</keyword>
<evidence type="ECO:0000313" key="10">
    <source>
        <dbReference type="EMBL" id="CAK1239013.1"/>
    </source>
</evidence>
<dbReference type="EMBL" id="CAUZLR010000004">
    <property type="protein sequence ID" value="CAK1239013.1"/>
    <property type="molecule type" value="Genomic_DNA"/>
</dbReference>
<dbReference type="EC" id="4.1.1.48" evidence="8"/>
<keyword evidence="3 8" id="KW-0028">Amino-acid biosynthesis</keyword>
<dbReference type="PROSITE" id="PS00614">
    <property type="entry name" value="IGPS"/>
    <property type="match status" value="1"/>
</dbReference>
<sequence>MILDDLVTATKKRLVVEKQQLPLIELKKQAESLPVMNPNQLYQRFLSPMLSIIAEVKKASPSKGLIAEDFDYLAIAKEYEAAGATAISVLTEPDYFLGNIDYLKTIAEEVPTPLLRKDFTIDPYMIYQAKVAGARMILLIVAILSDEELSAYLQLAHSLGLAVLVEAHDEEEINRALKVGAQMIGVNNRNLKDFTVSFENSKKLRHLIPEDVAFVAESGVSTVADIQELKKLGVNAVLVGEALMKAPDKKGFIKKALE</sequence>
<dbReference type="GO" id="GO:0004640">
    <property type="term" value="F:phosphoribosylanthranilate isomerase activity"/>
    <property type="evidence" value="ECO:0007669"/>
    <property type="project" value="UniProtKB-EC"/>
</dbReference>
<dbReference type="RefSeq" id="WP_338346129.1">
    <property type="nucleotide sequence ID" value="NZ_CAUZLR010000004.1"/>
</dbReference>
<reference evidence="10 11" key="1">
    <citation type="submission" date="2023-10" db="EMBL/GenBank/DDBJ databases">
        <authorList>
            <person name="Botero Cardona J."/>
        </authorList>
    </citation>
    <scope>NUCLEOTIDE SEQUENCE [LARGE SCALE GENOMIC DNA]</scope>
    <source>
        <strain evidence="10 11">R-54839</strain>
    </source>
</reference>
<dbReference type="InterPro" id="IPR013798">
    <property type="entry name" value="Indole-3-glycerol_P_synth_dom"/>
</dbReference>
<evidence type="ECO:0000256" key="4">
    <source>
        <dbReference type="ARBA" id="ARBA00022793"/>
    </source>
</evidence>
<evidence type="ECO:0000256" key="2">
    <source>
        <dbReference type="ARBA" id="ARBA00004696"/>
    </source>
</evidence>
<comment type="caution">
    <text evidence="10">The sequence shown here is derived from an EMBL/GenBank/DDBJ whole genome shotgun (WGS) entry which is preliminary data.</text>
</comment>
<dbReference type="InterPro" id="IPR001468">
    <property type="entry name" value="Indole-3-GlycerolPSynthase_CS"/>
</dbReference>
<name>A0ABM9MTI7_9LACO</name>
<dbReference type="PANTHER" id="PTHR22854:SF2">
    <property type="entry name" value="INDOLE-3-GLYCEROL-PHOSPHATE SYNTHASE"/>
    <property type="match status" value="1"/>
</dbReference>
<dbReference type="Pfam" id="PF00218">
    <property type="entry name" value="IGPS"/>
    <property type="match status" value="1"/>
</dbReference>
<dbReference type="SUPFAM" id="SSF51366">
    <property type="entry name" value="Ribulose-phoshate binding barrel"/>
    <property type="match status" value="1"/>
</dbReference>
<dbReference type="CDD" id="cd00331">
    <property type="entry name" value="IGPS"/>
    <property type="match status" value="1"/>
</dbReference>
<dbReference type="PANTHER" id="PTHR22854">
    <property type="entry name" value="TRYPTOPHAN BIOSYNTHESIS PROTEIN"/>
    <property type="match status" value="1"/>
</dbReference>
<dbReference type="NCBIfam" id="NF001377">
    <property type="entry name" value="PRK00278.2-4"/>
    <property type="match status" value="1"/>
</dbReference>
<dbReference type="InterPro" id="IPR045186">
    <property type="entry name" value="Indole-3-glycerol_P_synth"/>
</dbReference>